<protein>
    <submittedName>
        <fullName evidence="3">Glycosyltransferase family 4 protein</fullName>
    </submittedName>
</protein>
<dbReference type="InterPro" id="IPR050194">
    <property type="entry name" value="Glycosyltransferase_grp1"/>
</dbReference>
<comment type="caution">
    <text evidence="3">The sequence shown here is derived from an EMBL/GenBank/DDBJ whole genome shotgun (WGS) entry which is preliminary data.</text>
</comment>
<feature type="domain" description="Glycosyl transferase family 1" evidence="1">
    <location>
        <begin position="228"/>
        <end position="393"/>
    </location>
</feature>
<name>A0ABS6C594_9CLOT</name>
<dbReference type="RefSeq" id="WP_216132526.1">
    <property type="nucleotide sequence ID" value="NZ_JAHLDG010000019.1"/>
</dbReference>
<dbReference type="Pfam" id="PF13439">
    <property type="entry name" value="Glyco_transf_4"/>
    <property type="match status" value="1"/>
</dbReference>
<gene>
    <name evidence="3" type="ORF">KPL27_11290</name>
</gene>
<accession>A0ABS6C594</accession>
<dbReference type="Proteomes" id="UP000740830">
    <property type="component" value="Unassembled WGS sequence"/>
</dbReference>
<dbReference type="CDD" id="cd03794">
    <property type="entry name" value="GT4_WbuB-like"/>
    <property type="match status" value="1"/>
</dbReference>
<dbReference type="InterPro" id="IPR001296">
    <property type="entry name" value="Glyco_trans_1"/>
</dbReference>
<evidence type="ECO:0000259" key="1">
    <source>
        <dbReference type="Pfam" id="PF00534"/>
    </source>
</evidence>
<dbReference type="InterPro" id="IPR028098">
    <property type="entry name" value="Glyco_trans_4-like_N"/>
</dbReference>
<evidence type="ECO:0000313" key="4">
    <source>
        <dbReference type="Proteomes" id="UP000740830"/>
    </source>
</evidence>
<sequence length="419" mass="48310">MKNIWIFNHYISPPSIETGHRHNKFAKYLVNDGYNVKLFFSSVRHNSEKNVISDDRSYSIEETNQGDYIAVKTRNYKGNGKQRVLNMIDFFCGLFKVTKSIKKQSGKPDIIYASSVHPLTCVAGILIAKRYKVKCIVEIRDLWPLTLVEMEALKPNSIITKLLYRGEKWIYKKADSIIFTMEGGKQYIKDRGWDNSIELSKVYDINNGIDLDVYHSQKVNQMLEDSDLEDDGTFKVVYAGSIIKSNVIDYLVKSAEQLSKEYKDIKLLIYGDGTTRAELEDYCKNEGLKSIIFKGRVDKKDIPYILSKSNLNVMTGAPVKNLYKYGASLNKMFDYMASEKPILSNIECEYDILEKYNCGITVKGETAESLTEGILKFYNMEKEKYNEYCQNSRRAAKDYDFRKLTDKLEMVISETLKNT</sequence>
<feature type="domain" description="Glycosyltransferase subfamily 4-like N-terminal" evidence="2">
    <location>
        <begin position="25"/>
        <end position="212"/>
    </location>
</feature>
<dbReference type="PANTHER" id="PTHR45947">
    <property type="entry name" value="SULFOQUINOVOSYL TRANSFERASE SQD2"/>
    <property type="match status" value="1"/>
</dbReference>
<proteinExistence type="predicted"/>
<dbReference type="Pfam" id="PF00534">
    <property type="entry name" value="Glycos_transf_1"/>
    <property type="match status" value="1"/>
</dbReference>
<dbReference type="PANTHER" id="PTHR45947:SF3">
    <property type="entry name" value="SULFOQUINOVOSYL TRANSFERASE SQD2"/>
    <property type="match status" value="1"/>
</dbReference>
<keyword evidence="4" id="KW-1185">Reference proteome</keyword>
<evidence type="ECO:0000259" key="2">
    <source>
        <dbReference type="Pfam" id="PF13439"/>
    </source>
</evidence>
<reference evidence="3 4" key="1">
    <citation type="submission" date="2021-06" db="EMBL/GenBank/DDBJ databases">
        <title>Clostridia strains as spoilage organisms.</title>
        <authorList>
            <person name="Wambui J."/>
            <person name="Stephan R."/>
            <person name="Stevens M.J.A."/>
        </authorList>
    </citation>
    <scope>NUCLEOTIDE SEQUENCE [LARGE SCALE GENOMIC DNA]</scope>
    <source>
        <strain evidence="3 4">CM013</strain>
    </source>
</reference>
<evidence type="ECO:0000313" key="3">
    <source>
        <dbReference type="EMBL" id="MBU3220666.1"/>
    </source>
</evidence>
<dbReference type="EMBL" id="JAHLDG010000019">
    <property type="protein sequence ID" value="MBU3220666.1"/>
    <property type="molecule type" value="Genomic_DNA"/>
</dbReference>
<organism evidence="3 4">
    <name type="scientific">Clostridium algidicarnis</name>
    <dbReference type="NCBI Taxonomy" id="37659"/>
    <lineage>
        <taxon>Bacteria</taxon>
        <taxon>Bacillati</taxon>
        <taxon>Bacillota</taxon>
        <taxon>Clostridia</taxon>
        <taxon>Eubacteriales</taxon>
        <taxon>Clostridiaceae</taxon>
        <taxon>Clostridium</taxon>
    </lineage>
</organism>